<feature type="region of interest" description="Disordered" evidence="1">
    <location>
        <begin position="148"/>
        <end position="186"/>
    </location>
</feature>
<feature type="region of interest" description="Disordered" evidence="1">
    <location>
        <begin position="70"/>
        <end position="119"/>
    </location>
</feature>
<feature type="region of interest" description="Disordered" evidence="1">
    <location>
        <begin position="22"/>
        <end position="42"/>
    </location>
</feature>
<dbReference type="RefSeq" id="WP_145388814.1">
    <property type="nucleotide sequence ID" value="NZ_CP037423.1"/>
</dbReference>
<dbReference type="Proteomes" id="UP000319004">
    <property type="component" value="Chromosome"/>
</dbReference>
<accession>A0A518HUH6</accession>
<feature type="domain" description="EF-hand" evidence="3">
    <location>
        <begin position="39"/>
        <end position="74"/>
    </location>
</feature>
<reference evidence="4 5" key="1">
    <citation type="submission" date="2019-03" db="EMBL/GenBank/DDBJ databases">
        <title>Deep-cultivation of Planctomycetes and their phenomic and genomic characterization uncovers novel biology.</title>
        <authorList>
            <person name="Wiegand S."/>
            <person name="Jogler M."/>
            <person name="Boedeker C."/>
            <person name="Pinto D."/>
            <person name="Vollmers J."/>
            <person name="Rivas-Marin E."/>
            <person name="Kohn T."/>
            <person name="Peeters S.H."/>
            <person name="Heuer A."/>
            <person name="Rast P."/>
            <person name="Oberbeckmann S."/>
            <person name="Bunk B."/>
            <person name="Jeske O."/>
            <person name="Meyerdierks A."/>
            <person name="Storesund J.E."/>
            <person name="Kallscheuer N."/>
            <person name="Luecker S."/>
            <person name="Lage O.M."/>
            <person name="Pohl T."/>
            <person name="Merkel B.J."/>
            <person name="Hornburger P."/>
            <person name="Mueller R.-W."/>
            <person name="Bruemmer F."/>
            <person name="Labrenz M."/>
            <person name="Spormann A.M."/>
            <person name="Op den Camp H."/>
            <person name="Overmann J."/>
            <person name="Amann R."/>
            <person name="Jetten M.S.M."/>
            <person name="Mascher T."/>
            <person name="Medema M.H."/>
            <person name="Devos D.P."/>
            <person name="Kaster A.-K."/>
            <person name="Ovreas L."/>
            <person name="Rohde M."/>
            <person name="Galperin M.Y."/>
            <person name="Jogler C."/>
        </authorList>
    </citation>
    <scope>NUCLEOTIDE SEQUENCE [LARGE SCALE GENOMIC DNA]</scope>
    <source>
        <strain evidence="4 5">Enr13</strain>
    </source>
</reference>
<name>A0A518HUH6_9BACT</name>
<evidence type="ECO:0000256" key="2">
    <source>
        <dbReference type="SAM" id="SignalP"/>
    </source>
</evidence>
<dbReference type="InterPro" id="IPR002048">
    <property type="entry name" value="EF_hand_dom"/>
</dbReference>
<organism evidence="4 5">
    <name type="scientific">Stieleria neptunia</name>
    <dbReference type="NCBI Taxonomy" id="2527979"/>
    <lineage>
        <taxon>Bacteria</taxon>
        <taxon>Pseudomonadati</taxon>
        <taxon>Planctomycetota</taxon>
        <taxon>Planctomycetia</taxon>
        <taxon>Pirellulales</taxon>
        <taxon>Pirellulaceae</taxon>
        <taxon>Stieleria</taxon>
    </lineage>
</organism>
<dbReference type="PROSITE" id="PS50222">
    <property type="entry name" value="EF_HAND_2"/>
    <property type="match status" value="1"/>
</dbReference>
<proteinExistence type="predicted"/>
<dbReference type="PROSITE" id="PS00018">
    <property type="entry name" value="EF_HAND_1"/>
    <property type="match status" value="1"/>
</dbReference>
<sequence length="186" mass="19513" precursor="true">MNRVFQFAVLVAIAATPSVLFAQPPGRGGPGGMRGGGGPPTEMIIQLFTQADANRDGVVTKAELTAVLQSQSRSNQFGRGGPPPQGGNFGPQNQQALNAPPQDGGPQGPPPQPGQVLPEPIARSLNLNDKQTRQLSALQADVDKRLAGILTDEQEEQLKNARPPQGPDRAGDDPGNRANGRPQRPL</sequence>
<dbReference type="EMBL" id="CP037423">
    <property type="protein sequence ID" value="QDV44476.1"/>
    <property type="molecule type" value="Genomic_DNA"/>
</dbReference>
<dbReference type="AlphaFoldDB" id="A0A518HUH6"/>
<evidence type="ECO:0000259" key="3">
    <source>
        <dbReference type="PROSITE" id="PS50222"/>
    </source>
</evidence>
<gene>
    <name evidence="4" type="ORF">Enr13x_43420</name>
</gene>
<feature type="signal peptide" evidence="2">
    <location>
        <begin position="1"/>
        <end position="22"/>
    </location>
</feature>
<evidence type="ECO:0000256" key="1">
    <source>
        <dbReference type="SAM" id="MobiDB-lite"/>
    </source>
</evidence>
<protein>
    <recommendedName>
        <fullName evidence="3">EF-hand domain-containing protein</fullName>
    </recommendedName>
</protein>
<feature type="compositionally biased region" description="Low complexity" evidence="1">
    <location>
        <begin position="90"/>
        <end position="104"/>
    </location>
</feature>
<keyword evidence="2" id="KW-0732">Signal</keyword>
<feature type="chain" id="PRO_5022234525" description="EF-hand domain-containing protein" evidence="2">
    <location>
        <begin position="23"/>
        <end position="186"/>
    </location>
</feature>
<keyword evidence="5" id="KW-1185">Reference proteome</keyword>
<dbReference type="InterPro" id="IPR018247">
    <property type="entry name" value="EF_Hand_1_Ca_BS"/>
</dbReference>
<dbReference type="GO" id="GO:0005509">
    <property type="term" value="F:calcium ion binding"/>
    <property type="evidence" value="ECO:0007669"/>
    <property type="project" value="InterPro"/>
</dbReference>
<dbReference type="KEGG" id="snep:Enr13x_43420"/>
<evidence type="ECO:0000313" key="5">
    <source>
        <dbReference type="Proteomes" id="UP000319004"/>
    </source>
</evidence>
<evidence type="ECO:0000313" key="4">
    <source>
        <dbReference type="EMBL" id="QDV44476.1"/>
    </source>
</evidence>
<feature type="compositionally biased region" description="Gly residues" evidence="1">
    <location>
        <begin position="26"/>
        <end position="39"/>
    </location>
</feature>
<dbReference type="OrthoDB" id="290555at2"/>